<evidence type="ECO:0000256" key="2">
    <source>
        <dbReference type="ARBA" id="ARBA00022452"/>
    </source>
</evidence>
<dbReference type="Pfam" id="PF01103">
    <property type="entry name" value="Omp85"/>
    <property type="match status" value="1"/>
</dbReference>
<reference evidence="8 9" key="1">
    <citation type="submission" date="2020-08" db="EMBL/GenBank/DDBJ databases">
        <title>Genome sequencing of Purple Non-Sulfur Bacteria from various extreme environments.</title>
        <authorList>
            <person name="Mayer M."/>
        </authorList>
    </citation>
    <scope>NUCLEOTIDE SEQUENCE [LARGE SCALE GENOMIC DNA]</scope>
    <source>
        <strain evidence="8 9">JA131</strain>
    </source>
</reference>
<sequence>MPRPVRARSTLVTVGVVLAVAATLPPTPAHGQEPTPAINDNTSHADTTAAAPPADDPASDAPPPDAGPSVAYSVDLRLTDTADVPGDLATRLEAASSLKALAGDPPATRLGLRRRLEADQAALTHLLRQEGYFDARVDGTIDDAPKAQVTVTVSPGARYRVTGTRVVYTVTGTGDRTLPGTLDPVGLTVGDPARAEAVLSAEARLVADLRTAGRPFAEVRDRRVAVNHARRAMGVRLLVDAGPPAVFGATRFVGLDRMKQDALADRIPWTEGDTFDRALLDRYRTTLLSTRLFRSVTVKPGEAPDDAGRLAVIVTVTEAPPRSIGAGLRYSTEDGPGARFSWEHRTLFGRAESLRVNLDVALYEQSAEVLFEKPRFLHPDQSLRLSSAVTRADQAAYQGLSLETTAALDRRLNDRWRVSAGTTVELANLDDQGESRQSVLVGLPLGATRDTTDDPLDPTQGTRLGLTLTPYTGQVEDQTVTFGVADVVASAYWAPLDGDRLVLAARTRLASLFGADAGDVPATRRLYSGGGGSVRGYGHQRIGPLDDDDDPTGGRSALEVGLEARIKVTETIGLVPFVEAGAVSEATWPDFAEPIQYAAGLGGRYYTDFGPLRVDIGVPLNRRASDDLVQVYISLGQAF</sequence>
<dbReference type="InterPro" id="IPR010827">
    <property type="entry name" value="BamA/TamA_POTRA"/>
</dbReference>
<keyword evidence="9" id="KW-1185">Reference proteome</keyword>
<dbReference type="Gene3D" id="2.40.160.50">
    <property type="entry name" value="membrane protein fhac: a member of the omp85/tpsb transporter family"/>
    <property type="match status" value="1"/>
</dbReference>
<evidence type="ECO:0000256" key="3">
    <source>
        <dbReference type="ARBA" id="ARBA00023136"/>
    </source>
</evidence>
<dbReference type="PANTHER" id="PTHR12815:SF42">
    <property type="entry name" value="BACTERIAL SURFACE ANTIGEN (D15) DOMAIN-CONTAINING PROTEIN"/>
    <property type="match status" value="1"/>
</dbReference>
<dbReference type="AlphaFoldDB" id="A0A7W6RBX4"/>
<dbReference type="GO" id="GO:0019867">
    <property type="term" value="C:outer membrane"/>
    <property type="evidence" value="ECO:0007669"/>
    <property type="project" value="InterPro"/>
</dbReference>
<keyword evidence="3" id="KW-0472">Membrane</keyword>
<gene>
    <name evidence="8" type="ORF">GGD89_001298</name>
</gene>
<dbReference type="RefSeq" id="WP_184043289.1">
    <property type="nucleotide sequence ID" value="NZ_JACIGK010000007.1"/>
</dbReference>
<feature type="domain" description="Bacterial surface antigen (D15)" evidence="6">
    <location>
        <begin position="347"/>
        <end position="639"/>
    </location>
</feature>
<keyword evidence="5" id="KW-0732">Signal</keyword>
<feature type="region of interest" description="Disordered" evidence="4">
    <location>
        <begin position="25"/>
        <end position="71"/>
    </location>
</feature>
<feature type="domain" description="POTRA" evidence="7">
    <location>
        <begin position="247"/>
        <end position="318"/>
    </location>
</feature>
<evidence type="ECO:0000256" key="4">
    <source>
        <dbReference type="SAM" id="MobiDB-lite"/>
    </source>
</evidence>
<protein>
    <submittedName>
        <fullName evidence="8">Translocation and assembly module TamA</fullName>
    </submittedName>
</protein>
<organism evidence="8 9">
    <name type="scientific">Roseospira visakhapatnamensis</name>
    <dbReference type="NCBI Taxonomy" id="390880"/>
    <lineage>
        <taxon>Bacteria</taxon>
        <taxon>Pseudomonadati</taxon>
        <taxon>Pseudomonadota</taxon>
        <taxon>Alphaproteobacteria</taxon>
        <taxon>Rhodospirillales</taxon>
        <taxon>Rhodospirillaceae</taxon>
        <taxon>Roseospira</taxon>
    </lineage>
</organism>
<keyword evidence="2" id="KW-1134">Transmembrane beta strand</keyword>
<evidence type="ECO:0000259" key="7">
    <source>
        <dbReference type="Pfam" id="PF07244"/>
    </source>
</evidence>
<evidence type="ECO:0000256" key="5">
    <source>
        <dbReference type="SAM" id="SignalP"/>
    </source>
</evidence>
<evidence type="ECO:0000313" key="9">
    <source>
        <dbReference type="Proteomes" id="UP000554286"/>
    </source>
</evidence>
<proteinExistence type="predicted"/>
<dbReference type="Gene3D" id="3.10.20.310">
    <property type="entry name" value="membrane protein fhac"/>
    <property type="match status" value="1"/>
</dbReference>
<name>A0A7W6RBX4_9PROT</name>
<evidence type="ECO:0000313" key="8">
    <source>
        <dbReference type="EMBL" id="MBB4265676.1"/>
    </source>
</evidence>
<feature type="signal peptide" evidence="5">
    <location>
        <begin position="1"/>
        <end position="31"/>
    </location>
</feature>
<evidence type="ECO:0000256" key="1">
    <source>
        <dbReference type="ARBA" id="ARBA00004370"/>
    </source>
</evidence>
<accession>A0A7W6RBX4</accession>
<comment type="subcellular location">
    <subcellularLocation>
        <location evidence="1">Membrane</location>
    </subcellularLocation>
</comment>
<dbReference type="InterPro" id="IPR039910">
    <property type="entry name" value="D15-like"/>
</dbReference>
<dbReference type="PANTHER" id="PTHR12815">
    <property type="entry name" value="SORTING AND ASSEMBLY MACHINERY SAMM50 PROTEIN FAMILY MEMBER"/>
    <property type="match status" value="1"/>
</dbReference>
<keyword evidence="2" id="KW-0812">Transmembrane</keyword>
<dbReference type="Pfam" id="PF07244">
    <property type="entry name" value="POTRA"/>
    <property type="match status" value="1"/>
</dbReference>
<dbReference type="Proteomes" id="UP000554286">
    <property type="component" value="Unassembled WGS sequence"/>
</dbReference>
<dbReference type="EMBL" id="JACIGK010000007">
    <property type="protein sequence ID" value="MBB4265676.1"/>
    <property type="molecule type" value="Genomic_DNA"/>
</dbReference>
<feature type="chain" id="PRO_5030691054" evidence="5">
    <location>
        <begin position="32"/>
        <end position="639"/>
    </location>
</feature>
<comment type="caution">
    <text evidence="8">The sequence shown here is derived from an EMBL/GenBank/DDBJ whole genome shotgun (WGS) entry which is preliminary data.</text>
</comment>
<evidence type="ECO:0000259" key="6">
    <source>
        <dbReference type="Pfam" id="PF01103"/>
    </source>
</evidence>
<dbReference type="InterPro" id="IPR000184">
    <property type="entry name" value="Bac_surfAg_D15"/>
</dbReference>